<dbReference type="GO" id="GO:0005829">
    <property type="term" value="C:cytosol"/>
    <property type="evidence" value="ECO:0007669"/>
    <property type="project" value="TreeGrafter"/>
</dbReference>
<comment type="caution">
    <text evidence="4">The sequence shown here is derived from an EMBL/GenBank/DDBJ whole genome shotgun (WGS) entry which is preliminary data.</text>
</comment>
<feature type="compositionally biased region" description="Basic and acidic residues" evidence="1">
    <location>
        <begin position="41"/>
        <end position="53"/>
    </location>
</feature>
<dbReference type="Pfam" id="PF12802">
    <property type="entry name" value="MarR_2"/>
    <property type="match status" value="1"/>
</dbReference>
<dbReference type="InterPro" id="IPR025246">
    <property type="entry name" value="IS30-like_HTH"/>
</dbReference>
<protein>
    <submittedName>
        <fullName evidence="4">MarR family protein</fullName>
    </submittedName>
</protein>
<name>A0A495W5Y5_9PSEU</name>
<dbReference type="InterPro" id="IPR036388">
    <property type="entry name" value="WH-like_DNA-bd_sf"/>
</dbReference>
<feature type="domain" description="Transposase IS30-like HTH" evidence="3">
    <location>
        <begin position="5"/>
        <end position="45"/>
    </location>
</feature>
<dbReference type="InterPro" id="IPR051917">
    <property type="entry name" value="Transposase-Integrase"/>
</dbReference>
<dbReference type="InterPro" id="IPR036390">
    <property type="entry name" value="WH_DNA-bd_sf"/>
</dbReference>
<dbReference type="GO" id="GO:0004803">
    <property type="term" value="F:transposase activity"/>
    <property type="evidence" value="ECO:0007669"/>
    <property type="project" value="TreeGrafter"/>
</dbReference>
<dbReference type="AlphaFoldDB" id="A0A495W5Y5"/>
<proteinExistence type="predicted"/>
<dbReference type="EMBL" id="RBXO01000001">
    <property type="protein sequence ID" value="RKT56073.1"/>
    <property type="molecule type" value="Genomic_DNA"/>
</dbReference>
<dbReference type="GO" id="GO:0032196">
    <property type="term" value="P:transposition"/>
    <property type="evidence" value="ECO:0007669"/>
    <property type="project" value="TreeGrafter"/>
</dbReference>
<dbReference type="GO" id="GO:0003700">
    <property type="term" value="F:DNA-binding transcription factor activity"/>
    <property type="evidence" value="ECO:0007669"/>
    <property type="project" value="InterPro"/>
</dbReference>
<dbReference type="InterPro" id="IPR000835">
    <property type="entry name" value="HTH_MarR-typ"/>
</dbReference>
<dbReference type="PANTHER" id="PTHR10948:SF23">
    <property type="entry name" value="TRANSPOSASE INSI FOR INSERTION SEQUENCE ELEMENT IS30A-RELATED"/>
    <property type="match status" value="1"/>
</dbReference>
<dbReference type="Proteomes" id="UP000282084">
    <property type="component" value="Unassembled WGS sequence"/>
</dbReference>
<sequence>MPGGRLDHEDRRVIAEGLAEGLGYAEIARRLARPTSTVSREVARNGGPRDYRANRAHQATARRARRRPGRVAGSAATGQAADRSGRAFEAVREFERMFARMMVQTGLPPMMARVLACLFTSDTGSLTAAELVRRLQVSPASVSKAVKYLEPLEMVKREREPGGRRERYAIDEDVWYRAWLASTRSMAMWAATAGRGADVLGRTTPAGARLHTTSRFFRHIGQDMAKAAEHWRQALTGRP</sequence>
<dbReference type="InterPro" id="IPR011991">
    <property type="entry name" value="ArsR-like_HTH"/>
</dbReference>
<evidence type="ECO:0000313" key="4">
    <source>
        <dbReference type="EMBL" id="RKT56073.1"/>
    </source>
</evidence>
<gene>
    <name evidence="4" type="ORF">C8E97_4762</name>
</gene>
<dbReference type="CDD" id="cd00090">
    <property type="entry name" value="HTH_ARSR"/>
    <property type="match status" value="1"/>
</dbReference>
<evidence type="ECO:0000259" key="3">
    <source>
        <dbReference type="Pfam" id="PF13936"/>
    </source>
</evidence>
<dbReference type="OrthoDB" id="4823987at2"/>
<organism evidence="4 5">
    <name type="scientific">Saccharothrix australiensis</name>
    <dbReference type="NCBI Taxonomy" id="2072"/>
    <lineage>
        <taxon>Bacteria</taxon>
        <taxon>Bacillati</taxon>
        <taxon>Actinomycetota</taxon>
        <taxon>Actinomycetes</taxon>
        <taxon>Pseudonocardiales</taxon>
        <taxon>Pseudonocardiaceae</taxon>
        <taxon>Saccharothrix</taxon>
    </lineage>
</organism>
<feature type="region of interest" description="Disordered" evidence="1">
    <location>
        <begin position="35"/>
        <end position="82"/>
    </location>
</feature>
<dbReference type="Gene3D" id="1.10.10.10">
    <property type="entry name" value="Winged helix-like DNA-binding domain superfamily/Winged helix DNA-binding domain"/>
    <property type="match status" value="1"/>
</dbReference>
<evidence type="ECO:0000259" key="2">
    <source>
        <dbReference type="Pfam" id="PF12802"/>
    </source>
</evidence>
<evidence type="ECO:0000256" key="1">
    <source>
        <dbReference type="SAM" id="MobiDB-lite"/>
    </source>
</evidence>
<dbReference type="Pfam" id="PF13936">
    <property type="entry name" value="HTH_38"/>
    <property type="match status" value="1"/>
</dbReference>
<feature type="compositionally biased region" description="Basic residues" evidence="1">
    <location>
        <begin position="60"/>
        <end position="69"/>
    </location>
</feature>
<dbReference type="RefSeq" id="WP_121007695.1">
    <property type="nucleotide sequence ID" value="NZ_RBXO01000001.1"/>
</dbReference>
<evidence type="ECO:0000313" key="5">
    <source>
        <dbReference type="Proteomes" id="UP000282084"/>
    </source>
</evidence>
<keyword evidence="5" id="KW-1185">Reference proteome</keyword>
<accession>A0A495W5Y5</accession>
<feature type="domain" description="HTH marR-type" evidence="2">
    <location>
        <begin position="106"/>
        <end position="166"/>
    </location>
</feature>
<reference evidence="4 5" key="1">
    <citation type="submission" date="2018-10" db="EMBL/GenBank/DDBJ databases">
        <title>Sequencing the genomes of 1000 actinobacteria strains.</title>
        <authorList>
            <person name="Klenk H.-P."/>
        </authorList>
    </citation>
    <scope>NUCLEOTIDE SEQUENCE [LARGE SCALE GENOMIC DNA]</scope>
    <source>
        <strain evidence="4 5">DSM 43800</strain>
    </source>
</reference>
<dbReference type="SUPFAM" id="SSF46785">
    <property type="entry name" value="Winged helix' DNA-binding domain"/>
    <property type="match status" value="1"/>
</dbReference>
<dbReference type="PANTHER" id="PTHR10948">
    <property type="entry name" value="TRANSPOSASE"/>
    <property type="match status" value="1"/>
</dbReference>